<accession>A0A6L9QPV7</accession>
<protein>
    <submittedName>
        <fullName evidence="1">Uncharacterized protein</fullName>
    </submittedName>
</protein>
<dbReference type="AlphaFoldDB" id="A0A6L9QPV7"/>
<name>A0A6L9QPV7_9ACTN</name>
<comment type="caution">
    <text evidence="1">The sequence shown here is derived from an EMBL/GenBank/DDBJ whole genome shotgun (WGS) entry which is preliminary data.</text>
</comment>
<evidence type="ECO:0000313" key="1">
    <source>
        <dbReference type="EMBL" id="NEA27128.1"/>
    </source>
</evidence>
<reference evidence="1 2" key="1">
    <citation type="submission" date="2020-01" db="EMBL/GenBank/DDBJ databases">
        <title>Insect and environment-associated Actinomycetes.</title>
        <authorList>
            <person name="Currrie C."/>
            <person name="Chevrette M."/>
            <person name="Carlson C."/>
            <person name="Stubbendieck R."/>
            <person name="Wendt-Pienkowski E."/>
        </authorList>
    </citation>
    <scope>NUCLEOTIDE SEQUENCE [LARGE SCALE GENOMIC DNA]</scope>
    <source>
        <strain evidence="1 2">SID10258</strain>
    </source>
</reference>
<dbReference type="Proteomes" id="UP000475532">
    <property type="component" value="Unassembled WGS sequence"/>
</dbReference>
<organism evidence="1 2">
    <name type="scientific">Actinomadura bangladeshensis</name>
    <dbReference type="NCBI Taxonomy" id="453573"/>
    <lineage>
        <taxon>Bacteria</taxon>
        <taxon>Bacillati</taxon>
        <taxon>Actinomycetota</taxon>
        <taxon>Actinomycetes</taxon>
        <taxon>Streptosporangiales</taxon>
        <taxon>Thermomonosporaceae</taxon>
        <taxon>Actinomadura</taxon>
    </lineage>
</organism>
<dbReference type="EMBL" id="JAAGLI010000877">
    <property type="protein sequence ID" value="NEA27128.1"/>
    <property type="molecule type" value="Genomic_DNA"/>
</dbReference>
<sequence>MDLRPELLPPVAPERLTELASEIERITALLTRAEPAEIVRRIQAADPETDYYSRVVDASVSDPDWAALVFHTPALDDPDQIAGEILTHRPIAL</sequence>
<proteinExistence type="predicted"/>
<gene>
    <name evidence="1" type="ORF">G3I70_32205</name>
</gene>
<evidence type="ECO:0000313" key="2">
    <source>
        <dbReference type="Proteomes" id="UP000475532"/>
    </source>
</evidence>